<protein>
    <submittedName>
        <fullName evidence="2">Glycosyltransferase</fullName>
        <ecNumber evidence="2">2.4.-.-</ecNumber>
    </submittedName>
</protein>
<keyword evidence="1 2" id="KW-0808">Transferase</keyword>
<dbReference type="Gene3D" id="3.40.50.2000">
    <property type="entry name" value="Glycogen Phosphorylase B"/>
    <property type="match status" value="2"/>
</dbReference>
<name>A0ABU7XEH0_9HYPH</name>
<evidence type="ECO:0000256" key="1">
    <source>
        <dbReference type="ARBA" id="ARBA00022679"/>
    </source>
</evidence>
<dbReference type="Proteomes" id="UP001350748">
    <property type="component" value="Unassembled WGS sequence"/>
</dbReference>
<evidence type="ECO:0000313" key="3">
    <source>
        <dbReference type="Proteomes" id="UP001350748"/>
    </source>
</evidence>
<organism evidence="2 3">
    <name type="scientific">Methylocystis borbori</name>
    <dbReference type="NCBI Taxonomy" id="3118750"/>
    <lineage>
        <taxon>Bacteria</taxon>
        <taxon>Pseudomonadati</taxon>
        <taxon>Pseudomonadota</taxon>
        <taxon>Alphaproteobacteria</taxon>
        <taxon>Hyphomicrobiales</taxon>
        <taxon>Methylocystaceae</taxon>
        <taxon>Methylocystis</taxon>
    </lineage>
</organism>
<keyword evidence="3" id="KW-1185">Reference proteome</keyword>
<dbReference type="PANTHER" id="PTHR46401:SF2">
    <property type="entry name" value="GLYCOSYLTRANSFERASE WBBK-RELATED"/>
    <property type="match status" value="1"/>
</dbReference>
<proteinExistence type="predicted"/>
<gene>
    <name evidence="2" type="ORF">V3H18_04430</name>
</gene>
<sequence>MSEAARLSPEAARGGADAAPLAGKTVAVVHAAWHSCGSYQVNVSQIAAYKRLGARVLSIAMMDDIGRRPPHGGRWAGYLAATRDIGADRRFYSSAPLSALASRFLIDGWWRLIHGDQATWLIEIAKRAPLPEGFEGERIDLVHANHYFTLPFVETLRRGRRIPIVLETQDIQARQYVLRNKGGFFIPPYATYDDMLKIELEWMRRADLCAHLNEEEHEDFQKLLPKMRHKLIYPAVAEAPRARGREIVIVASDNYANYMSLRWFLQEVVPRGGAARVSIYGNIDGGLRKRDAALYEAHRALFKGRVDDIGAIYANAGCVLLPTVEGHGLSIKAVEALSCGAPLVATPLAFRGMRVDPRRLGNVALAENSAEFALAWRAAQARADAGETPLWELSDTRRLYEESFSPQAYARALATAVATLGIM</sequence>
<dbReference type="SUPFAM" id="SSF53756">
    <property type="entry name" value="UDP-Glycosyltransferase/glycogen phosphorylase"/>
    <property type="match status" value="1"/>
</dbReference>
<keyword evidence="2" id="KW-0328">Glycosyltransferase</keyword>
<dbReference type="RefSeq" id="WP_332080709.1">
    <property type="nucleotide sequence ID" value="NZ_JAZHYN010000008.1"/>
</dbReference>
<evidence type="ECO:0000313" key="2">
    <source>
        <dbReference type="EMBL" id="MEF3365776.1"/>
    </source>
</evidence>
<dbReference type="EC" id="2.4.-.-" evidence="2"/>
<comment type="caution">
    <text evidence="2">The sequence shown here is derived from an EMBL/GenBank/DDBJ whole genome shotgun (WGS) entry which is preliminary data.</text>
</comment>
<accession>A0ABU7XEH0</accession>
<dbReference type="PANTHER" id="PTHR46401">
    <property type="entry name" value="GLYCOSYLTRANSFERASE WBBK-RELATED"/>
    <property type="match status" value="1"/>
</dbReference>
<dbReference type="EMBL" id="JAZHYN010000008">
    <property type="protein sequence ID" value="MEF3365776.1"/>
    <property type="molecule type" value="Genomic_DNA"/>
</dbReference>
<dbReference type="Pfam" id="PF13692">
    <property type="entry name" value="Glyco_trans_1_4"/>
    <property type="match status" value="1"/>
</dbReference>
<reference evidence="2 3" key="1">
    <citation type="submission" date="2024-02" db="EMBL/GenBank/DDBJ databases">
        <authorList>
            <person name="Grouzdev D."/>
        </authorList>
    </citation>
    <scope>NUCLEOTIDE SEQUENCE [LARGE SCALE GENOMIC DNA]</scope>
    <source>
        <strain evidence="2 3">9N</strain>
    </source>
</reference>
<dbReference type="GO" id="GO:0016757">
    <property type="term" value="F:glycosyltransferase activity"/>
    <property type="evidence" value="ECO:0007669"/>
    <property type="project" value="UniProtKB-KW"/>
</dbReference>